<evidence type="ECO:0000256" key="2">
    <source>
        <dbReference type="RuleBase" id="RU003616"/>
    </source>
</evidence>
<reference evidence="4 5" key="1">
    <citation type="journal article" date="2019" name="Int. J. Syst. Evol. Microbiol.">
        <title>The Global Catalogue of Microorganisms (GCM) 10K type strain sequencing project: providing services to taxonomists for standard genome sequencing and annotation.</title>
        <authorList>
            <consortium name="The Broad Institute Genomics Platform"/>
            <consortium name="The Broad Institute Genome Sequencing Center for Infectious Disease"/>
            <person name="Wu L."/>
            <person name="Ma J."/>
        </authorList>
    </citation>
    <scope>NUCLEOTIDE SEQUENCE [LARGE SCALE GENOMIC DNA]</scope>
    <source>
        <strain evidence="4 5">GX21</strain>
    </source>
</reference>
<dbReference type="Proteomes" id="UP001596434">
    <property type="component" value="Unassembled WGS sequence"/>
</dbReference>
<comment type="similarity">
    <text evidence="1 2">Belongs to the small heat shock protein (HSP20) family.</text>
</comment>
<evidence type="ECO:0000259" key="3">
    <source>
        <dbReference type="PROSITE" id="PS01031"/>
    </source>
</evidence>
<dbReference type="InterPro" id="IPR031107">
    <property type="entry name" value="Small_HSP"/>
</dbReference>
<comment type="caution">
    <text evidence="4">The sequence shown here is derived from an EMBL/GenBank/DDBJ whole genome shotgun (WGS) entry which is preliminary data.</text>
</comment>
<name>A0ABD6A218_9EURY</name>
<dbReference type="Gene3D" id="2.60.40.790">
    <property type="match status" value="1"/>
</dbReference>
<dbReference type="InterPro" id="IPR008978">
    <property type="entry name" value="HSP20-like_chaperone"/>
</dbReference>
<organism evidence="4 5">
    <name type="scientific">Haloplanus litoreus</name>
    <dbReference type="NCBI Taxonomy" id="767515"/>
    <lineage>
        <taxon>Archaea</taxon>
        <taxon>Methanobacteriati</taxon>
        <taxon>Methanobacteriota</taxon>
        <taxon>Stenosarchaea group</taxon>
        <taxon>Halobacteria</taxon>
        <taxon>Halobacteriales</taxon>
        <taxon>Haloferacaceae</taxon>
        <taxon>Haloplanus</taxon>
    </lineage>
</organism>
<dbReference type="PANTHER" id="PTHR11527">
    <property type="entry name" value="HEAT-SHOCK PROTEIN 20 FAMILY MEMBER"/>
    <property type="match status" value="1"/>
</dbReference>
<dbReference type="EMBL" id="JBHTAT010000001">
    <property type="protein sequence ID" value="MFC7256849.1"/>
    <property type="molecule type" value="Genomic_DNA"/>
</dbReference>
<evidence type="ECO:0000313" key="4">
    <source>
        <dbReference type="EMBL" id="MFC7256849.1"/>
    </source>
</evidence>
<evidence type="ECO:0000313" key="5">
    <source>
        <dbReference type="Proteomes" id="UP001596434"/>
    </source>
</evidence>
<dbReference type="SUPFAM" id="SSF49764">
    <property type="entry name" value="HSP20-like chaperones"/>
    <property type="match status" value="1"/>
</dbReference>
<dbReference type="RefSeq" id="WP_379706340.1">
    <property type="nucleotide sequence ID" value="NZ_JBHTAT010000001.1"/>
</dbReference>
<dbReference type="Pfam" id="PF00011">
    <property type="entry name" value="HSP20"/>
    <property type="match status" value="1"/>
</dbReference>
<dbReference type="AlphaFoldDB" id="A0ABD6A218"/>
<accession>A0ABD6A218</accession>
<gene>
    <name evidence="4" type="ORF">ACFQKE_16305</name>
</gene>
<dbReference type="CDD" id="cd06464">
    <property type="entry name" value="ACD_sHsps-like"/>
    <property type="match status" value="1"/>
</dbReference>
<keyword evidence="5" id="KW-1185">Reference proteome</keyword>
<sequence length="140" mass="15737">MNYPMQPNYFSDFDDLFERMNQGFGTMGRAVSGSADFAVDIAHHDDELVVTADVPGFEKGEFDISIDDDRLTVRAESEMESSSDDDSYVRRERHHRTVRRTIHLPVAVDGENATATYRNGVLTVTVPVEADGDVRHIDVE</sequence>
<evidence type="ECO:0000256" key="1">
    <source>
        <dbReference type="PROSITE-ProRule" id="PRU00285"/>
    </source>
</evidence>
<dbReference type="PROSITE" id="PS01031">
    <property type="entry name" value="SHSP"/>
    <property type="match status" value="1"/>
</dbReference>
<proteinExistence type="inferred from homology"/>
<protein>
    <submittedName>
        <fullName evidence="4">Hsp20/alpha crystallin family protein</fullName>
    </submittedName>
</protein>
<dbReference type="InterPro" id="IPR002068">
    <property type="entry name" value="A-crystallin/Hsp20_dom"/>
</dbReference>
<feature type="domain" description="SHSP" evidence="3">
    <location>
        <begin position="30"/>
        <end position="140"/>
    </location>
</feature>